<reference evidence="3" key="2">
    <citation type="submission" date="2009-09" db="EMBL/GenBank/DDBJ databases">
        <title>Complete sequence of chromosome of Candidatus Accumulibacter phosphatis clade IIA str. UW-1.</title>
        <authorList>
            <consortium name="US DOE Joint Genome Institute"/>
            <person name="Martin H.G."/>
            <person name="Ivanova N."/>
            <person name="Kunin V."/>
            <person name="Warnecke F."/>
            <person name="Barry K."/>
            <person name="He S."/>
            <person name="Salamov A."/>
            <person name="Szeto E."/>
            <person name="Dalin E."/>
            <person name="Pangilinan J.L."/>
            <person name="Lapidus A."/>
            <person name="Lowry S."/>
            <person name="Kyrpides N.C."/>
            <person name="McMahon K.D."/>
            <person name="Hugenholtz P."/>
        </authorList>
    </citation>
    <scope>NUCLEOTIDE SEQUENCE [LARGE SCALE GENOMIC DNA]</scope>
    <source>
        <strain evidence="3">UW-1</strain>
    </source>
</reference>
<dbReference type="InterPro" id="IPR019220">
    <property type="entry name" value="DUF2135"/>
</dbReference>
<dbReference type="Gene3D" id="2.60.120.380">
    <property type="match status" value="1"/>
</dbReference>
<gene>
    <name evidence="3" type="ordered locus">CAP2UW1_3997</name>
</gene>
<dbReference type="eggNOG" id="COG4676">
    <property type="taxonomic scope" value="Bacteria"/>
</dbReference>
<proteinExistence type="predicted"/>
<organism evidence="3">
    <name type="scientific">Accumulibacter regalis</name>
    <dbReference type="NCBI Taxonomy" id="522306"/>
    <lineage>
        <taxon>Bacteria</taxon>
        <taxon>Pseudomonadati</taxon>
        <taxon>Pseudomonadota</taxon>
        <taxon>Betaproteobacteria</taxon>
        <taxon>Candidatus Accumulibacter</taxon>
    </lineage>
</organism>
<name>C7RMG4_ACCRE</name>
<dbReference type="InterPro" id="IPR012039">
    <property type="entry name" value="UCP012281"/>
</dbReference>
<dbReference type="HOGENOM" id="CLU_081783_0_0_4"/>
<feature type="signal peptide" evidence="1">
    <location>
        <begin position="1"/>
        <end position="29"/>
    </location>
</feature>
<dbReference type="EMBL" id="CP001715">
    <property type="protein sequence ID" value="ACV37242.1"/>
    <property type="molecule type" value="Genomic_DNA"/>
</dbReference>
<keyword evidence="1" id="KW-0732">Signal</keyword>
<dbReference type="KEGG" id="app:CAP2UW1_3997"/>
<dbReference type="PIRSF" id="PIRSF012281">
    <property type="entry name" value="UCP012281"/>
    <property type="match status" value="1"/>
</dbReference>
<protein>
    <submittedName>
        <fullName evidence="3">Putative signal peptide protein</fullName>
    </submittedName>
</protein>
<dbReference type="OrthoDB" id="266279at2"/>
<dbReference type="Pfam" id="PF09906">
    <property type="entry name" value="DUF2135"/>
    <property type="match status" value="1"/>
</dbReference>
<evidence type="ECO:0000259" key="2">
    <source>
        <dbReference type="Pfam" id="PF09906"/>
    </source>
</evidence>
<accession>C7RMG4</accession>
<feature type="domain" description="DUF2135" evidence="2">
    <location>
        <begin position="205"/>
        <end position="261"/>
    </location>
</feature>
<reference evidence="3" key="1">
    <citation type="submission" date="2009-08" db="EMBL/GenBank/DDBJ databases">
        <authorList>
            <consortium name="US DOE Joint Genome Institute"/>
            <person name="Lucas S."/>
            <person name="Copeland A."/>
            <person name="Lapidus A."/>
            <person name="Glavina del Rio T."/>
            <person name="Dalin E."/>
            <person name="Tice H."/>
            <person name="Bruce D."/>
            <person name="Barry K."/>
            <person name="Pitluck S."/>
            <person name="Lowry S."/>
            <person name="Larimer F."/>
            <person name="Land M."/>
            <person name="Hauser L."/>
            <person name="Kyrpides N."/>
            <person name="Ivanova N."/>
            <person name="McMahon K.D."/>
            <person name="Hugenholtz P."/>
        </authorList>
    </citation>
    <scope>NUCLEOTIDE SEQUENCE</scope>
    <source>
        <strain evidence="3">UW-1</strain>
    </source>
</reference>
<evidence type="ECO:0000256" key="1">
    <source>
        <dbReference type="SAM" id="SignalP"/>
    </source>
</evidence>
<feature type="chain" id="PRO_5002983882" evidence="1">
    <location>
        <begin position="30"/>
        <end position="279"/>
    </location>
</feature>
<evidence type="ECO:0000313" key="3">
    <source>
        <dbReference type="EMBL" id="ACV37242.1"/>
    </source>
</evidence>
<dbReference type="STRING" id="522306.CAP2UW1_3997"/>
<dbReference type="AlphaFoldDB" id="C7RMG4"/>
<sequence precursor="true">MPMLTITRHFVAPLLLVAATCMMACTACAAADGGIALDGPRGGWRNGALAEDRESAIAAAYPKPPVDRGGQKNRTLIEGQLRQAGKNRQPGRLIVNGIDMPLYTDEQGRFVKPWAFGPGSNSVEIVAPGGTRRRLQFYETHAEKTRSKLRIVLGWDDARAEVDLHILTPDGEHAFWAQPLLRRGGGLDVDSVDGGGPEIFSTATPLPGTYLVYVNYWGNFNAAGYNFDADAHDKPLITTRVTIVSNENTPDERQETLVVPLRRVGDLTFVRAVRYGEKR</sequence>